<evidence type="ECO:0000256" key="7">
    <source>
        <dbReference type="ARBA" id="ARBA00022705"/>
    </source>
</evidence>
<comment type="cofactor">
    <cofactor evidence="1 16">
        <name>Mn(2+)</name>
        <dbReference type="ChEBI" id="CHEBI:29035"/>
    </cofactor>
</comment>
<keyword evidence="7 16" id="KW-0235">DNA replication</keyword>
<evidence type="ECO:0000313" key="19">
    <source>
        <dbReference type="Proteomes" id="UP001320768"/>
    </source>
</evidence>
<evidence type="ECO:0000256" key="15">
    <source>
        <dbReference type="ARBA" id="ARBA00049244"/>
    </source>
</evidence>
<dbReference type="PANTHER" id="PTHR30231">
    <property type="entry name" value="DNA POLYMERASE III SUBUNIT EPSILON"/>
    <property type="match status" value="1"/>
</dbReference>
<organism evidence="18 19">
    <name type="scientific">Candidatus Synchoanobacter obligatus</name>
    <dbReference type="NCBI Taxonomy" id="2919597"/>
    <lineage>
        <taxon>Bacteria</taxon>
        <taxon>Pseudomonadati</taxon>
        <taxon>Pseudomonadota</taxon>
        <taxon>Gammaproteobacteria</taxon>
        <taxon>Candidatus Comchoanobacterales</taxon>
        <taxon>Candidatus Comchoanobacteraceae</taxon>
        <taxon>Candidatus Synchoanobacter</taxon>
    </lineage>
</organism>
<keyword evidence="6 16" id="KW-0548">Nucleotidyltransferase</keyword>
<protein>
    <recommendedName>
        <fullName evidence="4 16">DNA polymerase III subunit epsilon</fullName>
        <ecNumber evidence="3 16">2.7.7.7</ecNumber>
    </recommendedName>
</protein>
<dbReference type="Pfam" id="PF00929">
    <property type="entry name" value="RNase_T"/>
    <property type="match status" value="1"/>
</dbReference>
<comment type="function">
    <text evidence="16">DNA polymerase III is a complex, multichain enzyme responsible for most of the replicative synthesis in bacteria. The epsilon subunit contain the editing function and is a proofreading 3'-5' exonuclease.</text>
</comment>
<dbReference type="PANTHER" id="PTHR30231:SF41">
    <property type="entry name" value="DNA POLYMERASE III SUBUNIT EPSILON"/>
    <property type="match status" value="1"/>
</dbReference>
<dbReference type="RefSeq" id="WP_258569576.1">
    <property type="nucleotide sequence ID" value="NZ_JAKUDN010000002.1"/>
</dbReference>
<evidence type="ECO:0000256" key="3">
    <source>
        <dbReference type="ARBA" id="ARBA00012417"/>
    </source>
</evidence>
<dbReference type="SMART" id="SM00479">
    <property type="entry name" value="EXOIII"/>
    <property type="match status" value="1"/>
</dbReference>
<evidence type="ECO:0000256" key="4">
    <source>
        <dbReference type="ARBA" id="ARBA00020352"/>
    </source>
</evidence>
<dbReference type="Proteomes" id="UP001320768">
    <property type="component" value="Unassembled WGS sequence"/>
</dbReference>
<evidence type="ECO:0000256" key="5">
    <source>
        <dbReference type="ARBA" id="ARBA00022679"/>
    </source>
</evidence>
<dbReference type="InterPro" id="IPR013520">
    <property type="entry name" value="Ribonucl_H"/>
</dbReference>
<evidence type="ECO:0000256" key="10">
    <source>
        <dbReference type="ARBA" id="ARBA00022801"/>
    </source>
</evidence>
<comment type="caution">
    <text evidence="18">The sequence shown here is derived from an EMBL/GenBank/DDBJ whole genome shotgun (WGS) entry which is preliminary data.</text>
</comment>
<evidence type="ECO:0000259" key="17">
    <source>
        <dbReference type="SMART" id="SM00479"/>
    </source>
</evidence>
<comment type="catalytic activity">
    <reaction evidence="15 16">
        <text>DNA(n) + a 2'-deoxyribonucleoside 5'-triphosphate = DNA(n+1) + diphosphate</text>
        <dbReference type="Rhea" id="RHEA:22508"/>
        <dbReference type="Rhea" id="RHEA-COMP:17339"/>
        <dbReference type="Rhea" id="RHEA-COMP:17340"/>
        <dbReference type="ChEBI" id="CHEBI:33019"/>
        <dbReference type="ChEBI" id="CHEBI:61560"/>
        <dbReference type="ChEBI" id="CHEBI:173112"/>
        <dbReference type="EC" id="2.7.7.7"/>
    </reaction>
</comment>
<dbReference type="Gene3D" id="3.30.420.10">
    <property type="entry name" value="Ribonuclease H-like superfamily/Ribonuclease H"/>
    <property type="match status" value="1"/>
</dbReference>
<evidence type="ECO:0000256" key="14">
    <source>
        <dbReference type="ARBA" id="ARBA00023211"/>
    </source>
</evidence>
<keyword evidence="11 16" id="KW-0269">Exonuclease</keyword>
<comment type="cofactor">
    <cofactor evidence="2 16">
        <name>Mg(2+)</name>
        <dbReference type="ChEBI" id="CHEBI:18420"/>
    </cofactor>
</comment>
<sequence>MSKLIFVDTETTGISRKTERILEVACIEVDNRHRTGRQLHQYINPEKAVEAGAFKVHGISWEKVKHEPVFADVAESIIDMLKGGVFVAHNAPFDMGFLNEEFKRAGFDFQIGRDVEVLDTLKLAKEMYPGQKNSLDALCNRLSIDRSSRVLHGALLDTELLIQVYIAMTQKQERFAYAGKKDQHKSLRPVSYHACVLDDDEARAHDEYISALR</sequence>
<dbReference type="InterPro" id="IPR006054">
    <property type="entry name" value="DnaQ"/>
</dbReference>
<dbReference type="NCBIfam" id="TIGR00573">
    <property type="entry name" value="dnaq"/>
    <property type="match status" value="1"/>
</dbReference>
<evidence type="ECO:0000256" key="16">
    <source>
        <dbReference type="RuleBase" id="RU364087"/>
    </source>
</evidence>
<keyword evidence="9 16" id="KW-0479">Metal-binding</keyword>
<dbReference type="GO" id="GO:0003887">
    <property type="term" value="F:DNA-directed DNA polymerase activity"/>
    <property type="evidence" value="ECO:0007669"/>
    <property type="project" value="UniProtKB-EC"/>
</dbReference>
<proteinExistence type="predicted"/>
<evidence type="ECO:0000256" key="1">
    <source>
        <dbReference type="ARBA" id="ARBA00001936"/>
    </source>
</evidence>
<reference evidence="18 19" key="1">
    <citation type="journal article" date="2022" name="Nat. Microbiol.">
        <title>The microbiome of a bacterivorous marine choanoflagellate contains a resource-demanding obligate bacterial associate.</title>
        <authorList>
            <person name="Needham D.M."/>
            <person name="Poirier C."/>
            <person name="Bachy C."/>
            <person name="George E.E."/>
            <person name="Wilken S."/>
            <person name="Yung C.C.M."/>
            <person name="Limardo A.J."/>
            <person name="Morando M."/>
            <person name="Sudek L."/>
            <person name="Malmstrom R.R."/>
            <person name="Keeling P.J."/>
            <person name="Santoro A.E."/>
            <person name="Worden A.Z."/>
        </authorList>
    </citation>
    <scope>NUCLEOTIDE SEQUENCE [LARGE SCALE GENOMIC DNA]</scope>
    <source>
        <strain evidence="18 19">Comchoano-2</strain>
    </source>
</reference>
<name>A0ABT1L6E6_9GAMM</name>
<dbReference type="InterPro" id="IPR012337">
    <property type="entry name" value="RNaseH-like_sf"/>
</dbReference>
<evidence type="ECO:0000256" key="2">
    <source>
        <dbReference type="ARBA" id="ARBA00001946"/>
    </source>
</evidence>
<feature type="domain" description="Exonuclease" evidence="17">
    <location>
        <begin position="3"/>
        <end position="174"/>
    </location>
</feature>
<dbReference type="InterPro" id="IPR036397">
    <property type="entry name" value="RNaseH_sf"/>
</dbReference>
<dbReference type="EC" id="2.7.7.7" evidence="3 16"/>
<dbReference type="InterPro" id="IPR006309">
    <property type="entry name" value="DnaQ_proteo"/>
</dbReference>
<evidence type="ECO:0000256" key="13">
    <source>
        <dbReference type="ARBA" id="ARBA00022932"/>
    </source>
</evidence>
<gene>
    <name evidence="16 18" type="primary">dnaQ</name>
    <name evidence="18" type="ORF">MKS91_04115</name>
</gene>
<keyword evidence="10 16" id="KW-0378">Hydrolase</keyword>
<dbReference type="SUPFAM" id="SSF53098">
    <property type="entry name" value="Ribonuclease H-like"/>
    <property type="match status" value="1"/>
</dbReference>
<evidence type="ECO:0000256" key="9">
    <source>
        <dbReference type="ARBA" id="ARBA00022723"/>
    </source>
</evidence>
<dbReference type="NCBIfam" id="NF004316">
    <property type="entry name" value="PRK05711.1"/>
    <property type="match status" value="1"/>
</dbReference>
<evidence type="ECO:0000256" key="11">
    <source>
        <dbReference type="ARBA" id="ARBA00022839"/>
    </source>
</evidence>
<keyword evidence="14 16" id="KW-0464">Manganese</keyword>
<evidence type="ECO:0000256" key="12">
    <source>
        <dbReference type="ARBA" id="ARBA00022842"/>
    </source>
</evidence>
<accession>A0ABT1L6E6</accession>
<evidence type="ECO:0000256" key="6">
    <source>
        <dbReference type="ARBA" id="ARBA00022695"/>
    </source>
</evidence>
<keyword evidence="5 16" id="KW-0808">Transferase</keyword>
<dbReference type="EMBL" id="JAKUDN010000002">
    <property type="protein sequence ID" value="MCP8352471.1"/>
    <property type="molecule type" value="Genomic_DNA"/>
</dbReference>
<comment type="subunit">
    <text evidence="16">DNA polymerase III contains a core (composed of alpha, epsilon and theta chains) that associates with a tau subunit. This core dimerizes to form the POLIII' complex. PolIII' associates with the gamma complex (composed of gamma, delta, delta', psi and chi chains) and with the beta chain to form the complete DNA polymerase III complex.</text>
</comment>
<keyword evidence="19" id="KW-1185">Reference proteome</keyword>
<dbReference type="NCBIfam" id="TIGR01406">
    <property type="entry name" value="dnaQ_proteo"/>
    <property type="match status" value="1"/>
</dbReference>
<keyword evidence="8 16" id="KW-0540">Nuclease</keyword>
<dbReference type="CDD" id="cd06131">
    <property type="entry name" value="DNA_pol_III_epsilon_Ecoli_like"/>
    <property type="match status" value="1"/>
</dbReference>
<keyword evidence="12 16" id="KW-0460">Magnesium</keyword>
<keyword evidence="13 16" id="KW-0239">DNA-directed DNA polymerase</keyword>
<evidence type="ECO:0000313" key="18">
    <source>
        <dbReference type="EMBL" id="MCP8352471.1"/>
    </source>
</evidence>
<evidence type="ECO:0000256" key="8">
    <source>
        <dbReference type="ARBA" id="ARBA00022722"/>
    </source>
</evidence>